<comment type="subcellular location">
    <subcellularLocation>
        <location evidence="1 8">Cell outer membrane</location>
        <topology evidence="1 8">Multi-pass membrane protein</topology>
    </subcellularLocation>
</comment>
<dbReference type="GO" id="GO:0015344">
    <property type="term" value="F:siderophore uptake transmembrane transporter activity"/>
    <property type="evidence" value="ECO:0007669"/>
    <property type="project" value="TreeGrafter"/>
</dbReference>
<dbReference type="InterPro" id="IPR037066">
    <property type="entry name" value="Plug_dom_sf"/>
</dbReference>
<evidence type="ECO:0000256" key="8">
    <source>
        <dbReference type="PROSITE-ProRule" id="PRU01360"/>
    </source>
</evidence>
<evidence type="ECO:0000256" key="1">
    <source>
        <dbReference type="ARBA" id="ARBA00004571"/>
    </source>
</evidence>
<dbReference type="STRING" id="688867.SAMN05660236_5677"/>
<comment type="similarity">
    <text evidence="8">Belongs to the TonB-dependent receptor family.</text>
</comment>
<keyword evidence="12" id="KW-1185">Reference proteome</keyword>
<feature type="domain" description="TonB-dependent receptor plug" evidence="10">
    <location>
        <begin position="115"/>
        <end position="223"/>
    </location>
</feature>
<dbReference type="OrthoDB" id="9768177at2"/>
<dbReference type="Pfam" id="PF07715">
    <property type="entry name" value="Plug"/>
    <property type="match status" value="1"/>
</dbReference>
<evidence type="ECO:0000256" key="3">
    <source>
        <dbReference type="ARBA" id="ARBA00022452"/>
    </source>
</evidence>
<dbReference type="Gene3D" id="2.40.170.20">
    <property type="entry name" value="TonB-dependent receptor, beta-barrel domain"/>
    <property type="match status" value="1"/>
</dbReference>
<dbReference type="GO" id="GO:0044718">
    <property type="term" value="P:siderophore transmembrane transport"/>
    <property type="evidence" value="ECO:0007669"/>
    <property type="project" value="TreeGrafter"/>
</dbReference>
<keyword evidence="2 8" id="KW-0813">Transport</keyword>
<dbReference type="Gene3D" id="2.170.130.10">
    <property type="entry name" value="TonB-dependent receptor, plug domain"/>
    <property type="match status" value="1"/>
</dbReference>
<gene>
    <name evidence="11" type="ORF">SAMN05660236_5677</name>
</gene>
<keyword evidence="6 8" id="KW-0472">Membrane</keyword>
<dbReference type="NCBIfam" id="TIGR04056">
    <property type="entry name" value="OMP_RagA_SusC"/>
    <property type="match status" value="1"/>
</dbReference>
<evidence type="ECO:0000259" key="10">
    <source>
        <dbReference type="Pfam" id="PF07715"/>
    </source>
</evidence>
<evidence type="ECO:0000256" key="5">
    <source>
        <dbReference type="ARBA" id="ARBA00022729"/>
    </source>
</evidence>
<evidence type="ECO:0000256" key="4">
    <source>
        <dbReference type="ARBA" id="ARBA00022692"/>
    </source>
</evidence>
<evidence type="ECO:0000256" key="2">
    <source>
        <dbReference type="ARBA" id="ARBA00022448"/>
    </source>
</evidence>
<dbReference type="Gene3D" id="2.60.40.1120">
    <property type="entry name" value="Carboxypeptidase-like, regulatory domain"/>
    <property type="match status" value="1"/>
</dbReference>
<dbReference type="PANTHER" id="PTHR30069:SF29">
    <property type="entry name" value="HEMOGLOBIN AND HEMOGLOBIN-HAPTOGLOBIN-BINDING PROTEIN 1-RELATED"/>
    <property type="match status" value="1"/>
</dbReference>
<accession>A0A1T5ML78</accession>
<reference evidence="11 12" key="1">
    <citation type="submission" date="2017-02" db="EMBL/GenBank/DDBJ databases">
        <authorList>
            <person name="Peterson S.W."/>
        </authorList>
    </citation>
    <scope>NUCLEOTIDE SEQUENCE [LARGE SCALE GENOMIC DNA]</scope>
    <source>
        <strain evidence="11 12">DSM 25262</strain>
    </source>
</reference>
<keyword evidence="5 9" id="KW-0732">Signal</keyword>
<keyword evidence="4 8" id="KW-0812">Transmembrane</keyword>
<dbReference type="AlphaFoldDB" id="A0A1T5ML78"/>
<dbReference type="Pfam" id="PF13715">
    <property type="entry name" value="CarbopepD_reg_2"/>
    <property type="match status" value="1"/>
</dbReference>
<name>A0A1T5ML78_9BACT</name>
<evidence type="ECO:0000256" key="7">
    <source>
        <dbReference type="ARBA" id="ARBA00023237"/>
    </source>
</evidence>
<dbReference type="SUPFAM" id="SSF56935">
    <property type="entry name" value="Porins"/>
    <property type="match status" value="1"/>
</dbReference>
<dbReference type="InterPro" id="IPR023996">
    <property type="entry name" value="TonB-dep_OMP_SusC/RagA"/>
</dbReference>
<protein>
    <submittedName>
        <fullName evidence="11">TonB-linked outer membrane protein, SusC/RagA family</fullName>
    </submittedName>
</protein>
<keyword evidence="7 8" id="KW-0998">Cell outer membrane</keyword>
<dbReference type="Proteomes" id="UP000190961">
    <property type="component" value="Unassembled WGS sequence"/>
</dbReference>
<dbReference type="RefSeq" id="WP_079690171.1">
    <property type="nucleotide sequence ID" value="NZ_FUZU01000005.1"/>
</dbReference>
<dbReference type="SUPFAM" id="SSF49464">
    <property type="entry name" value="Carboxypeptidase regulatory domain-like"/>
    <property type="match status" value="1"/>
</dbReference>
<evidence type="ECO:0000313" key="12">
    <source>
        <dbReference type="Proteomes" id="UP000190961"/>
    </source>
</evidence>
<evidence type="ECO:0000256" key="6">
    <source>
        <dbReference type="ARBA" id="ARBA00023136"/>
    </source>
</evidence>
<dbReference type="InterPro" id="IPR008969">
    <property type="entry name" value="CarboxyPept-like_regulatory"/>
</dbReference>
<dbReference type="PROSITE" id="PS52016">
    <property type="entry name" value="TONB_DEPENDENT_REC_3"/>
    <property type="match status" value="1"/>
</dbReference>
<sequence length="1096" mass="119553">MKKYLLFLLVLLWASFESTGQGRTVSGKVTSAEDGSVLPGVNVIVKGTADGTVTDAEGIYSLSAPPNAILIFTFIGLKSEEVEVGDRTTVDIALSTDVTQLTEVVVTGTGVATDKRKLGIAVESVTAEKLPAAPSGSIDQALIGKIAGAQISSISGNPGDPVNILLRGINTVQGGTKPLIIVDGVQLAATDINSLDLSNVDRVEVVQGAASAAIYGAQGANGVIQVFTKKGQKGRPVINFSTSYSTNQFLNIGDVHKARRHGYITDANNNITDKDGNILSYDEYGSIQGISYMYGKTGASEQYPNGNGATRYAIQDIRNDFNKEYGANLKYYDHFKQVFQTGYTTNNSLSISGASDKSDYAISLANNHSVSPVMKNGAVDRSNITLNLGNELFKGFKIRSTTQLVYTKNNLHPGLGAAGGNKYGFGNTLGSVNGVFSFLNTSPFFDLTQKLADGTYPGYQEAGGFLSVNAGNPFYRTEYSNQIDNKIDVIQSFDVNYTVNKFIELDAKYGLNYRTENSKWTYLNQSENINSVYYDNWISTYASDLKGEIDNWQYNNTFQNFLANAFIRTNFEDDFHLNIPIETSTQIGFDYRKRKYTELDTYGVGLSLSPPTNLQSTSDQAVAFDYTEEFVTYGYLVNQKIDIGDYGGVTAGFRSDWSSAFGGGSKPFTFPHFDGHILPSTFWKDSKLADVVPYFKVRAAYGEAGIQPNAFDRYPVLSQQNLGTGLVYTVPETSNNSGLAVEVSKETEIGTDFTVDVSNGGDWFKSITGSFTYWKRKSENVIYTVSVAPSTGSTGQLTNAIGMSSNGVQFSLNLPVYSSATMTWDFTTNWGHQVSKIDAIAGGNDIILNSGAGDASLVLTPGQIIGQIYGYKALTSVDATRANGSRYITAGTEGNYEIVDGRLVDKTTYQIQFADEKTPLANPNPKFNASFINSVSYKDFITFSFQFDWVYGSKLYNQTKEWMYRDGIHGDYEKQVTIDGKTGAFPAYWSSAYYGLFGSLNGAGNLATKDFFLEDASFLRLRNISFAFDLAKIMKIQSLKKFQLVLTGRNLLTFTDYSGFDPEISSGTVNSAFDRGVDHNTLPNTKSYQVGLNIGF</sequence>
<keyword evidence="3 8" id="KW-1134">Transmembrane beta strand</keyword>
<evidence type="ECO:0000256" key="9">
    <source>
        <dbReference type="SAM" id="SignalP"/>
    </source>
</evidence>
<dbReference type="InterPro" id="IPR012910">
    <property type="entry name" value="Plug_dom"/>
</dbReference>
<organism evidence="11 12">
    <name type="scientific">Ohtaekwangia koreensis</name>
    <dbReference type="NCBI Taxonomy" id="688867"/>
    <lineage>
        <taxon>Bacteria</taxon>
        <taxon>Pseudomonadati</taxon>
        <taxon>Bacteroidota</taxon>
        <taxon>Cytophagia</taxon>
        <taxon>Cytophagales</taxon>
        <taxon>Fulvivirgaceae</taxon>
        <taxon>Ohtaekwangia</taxon>
    </lineage>
</organism>
<proteinExistence type="inferred from homology"/>
<feature type="signal peptide" evidence="9">
    <location>
        <begin position="1"/>
        <end position="20"/>
    </location>
</feature>
<dbReference type="InterPro" id="IPR039426">
    <property type="entry name" value="TonB-dep_rcpt-like"/>
</dbReference>
<dbReference type="InterPro" id="IPR036942">
    <property type="entry name" value="Beta-barrel_TonB_sf"/>
</dbReference>
<dbReference type="PANTHER" id="PTHR30069">
    <property type="entry name" value="TONB-DEPENDENT OUTER MEMBRANE RECEPTOR"/>
    <property type="match status" value="1"/>
</dbReference>
<evidence type="ECO:0000313" key="11">
    <source>
        <dbReference type="EMBL" id="SKC88744.1"/>
    </source>
</evidence>
<dbReference type="GO" id="GO:0009279">
    <property type="term" value="C:cell outer membrane"/>
    <property type="evidence" value="ECO:0007669"/>
    <property type="project" value="UniProtKB-SubCell"/>
</dbReference>
<feature type="chain" id="PRO_5012640139" evidence="9">
    <location>
        <begin position="21"/>
        <end position="1096"/>
    </location>
</feature>
<dbReference type="EMBL" id="FUZU01000005">
    <property type="protein sequence ID" value="SKC88744.1"/>
    <property type="molecule type" value="Genomic_DNA"/>
</dbReference>